<dbReference type="OMA" id="IRVCHEV"/>
<evidence type="ECO:0000313" key="3">
    <source>
        <dbReference type="Proteomes" id="UP000594261"/>
    </source>
</evidence>
<accession>A0A7N2M3H6</accession>
<organism evidence="2 3">
    <name type="scientific">Quercus lobata</name>
    <name type="common">Valley oak</name>
    <dbReference type="NCBI Taxonomy" id="97700"/>
    <lineage>
        <taxon>Eukaryota</taxon>
        <taxon>Viridiplantae</taxon>
        <taxon>Streptophyta</taxon>
        <taxon>Embryophyta</taxon>
        <taxon>Tracheophyta</taxon>
        <taxon>Spermatophyta</taxon>
        <taxon>Magnoliopsida</taxon>
        <taxon>eudicotyledons</taxon>
        <taxon>Gunneridae</taxon>
        <taxon>Pentapetalae</taxon>
        <taxon>rosids</taxon>
        <taxon>fabids</taxon>
        <taxon>Fagales</taxon>
        <taxon>Fagaceae</taxon>
        <taxon>Quercus</taxon>
    </lineage>
</organism>
<feature type="transmembrane region" description="Helical" evidence="1">
    <location>
        <begin position="12"/>
        <end position="31"/>
    </location>
</feature>
<dbReference type="Proteomes" id="UP000594261">
    <property type="component" value="Chromosome 7"/>
</dbReference>
<keyword evidence="1" id="KW-0472">Membrane</keyword>
<evidence type="ECO:0008006" key="4">
    <source>
        <dbReference type="Google" id="ProtNLM"/>
    </source>
</evidence>
<dbReference type="EnsemblPlants" id="QL07p031427:mrna">
    <property type="protein sequence ID" value="QL07p031427:mrna:CDS:1"/>
    <property type="gene ID" value="QL07p031427"/>
</dbReference>
<proteinExistence type="predicted"/>
<evidence type="ECO:0000313" key="2">
    <source>
        <dbReference type="EnsemblPlants" id="QL07p031427:mrna:CDS:1"/>
    </source>
</evidence>
<keyword evidence="1" id="KW-1133">Transmembrane helix</keyword>
<keyword evidence="1" id="KW-0812">Transmembrane</keyword>
<reference evidence="2" key="2">
    <citation type="submission" date="2021-01" db="UniProtKB">
        <authorList>
            <consortium name="EnsemblPlants"/>
        </authorList>
    </citation>
    <scope>IDENTIFICATION</scope>
</reference>
<sequence length="111" mass="13034">MEQGLVAEIWWSLVVIGICSVLIRVCHEVWLKPRRIRSMLWRQGIRGPQSSFPYGNISEIQRIQSSMINNTSDGQLVSKNWTHSLFPYLQQWRQGYGTYASILYDFSFQHI</sequence>
<name>A0A7N2M3H6_QUELO</name>
<evidence type="ECO:0000256" key="1">
    <source>
        <dbReference type="SAM" id="Phobius"/>
    </source>
</evidence>
<protein>
    <recommendedName>
        <fullName evidence="4">Cytochrome P450</fullName>
    </recommendedName>
</protein>
<reference evidence="2 3" key="1">
    <citation type="journal article" date="2016" name="G3 (Bethesda)">
        <title>First Draft Assembly and Annotation of the Genome of a California Endemic Oak Quercus lobata Nee (Fagaceae).</title>
        <authorList>
            <person name="Sork V.L."/>
            <person name="Fitz-Gibbon S.T."/>
            <person name="Puiu D."/>
            <person name="Crepeau M."/>
            <person name="Gugger P.F."/>
            <person name="Sherman R."/>
            <person name="Stevens K."/>
            <person name="Langley C.H."/>
            <person name="Pellegrini M."/>
            <person name="Salzberg S.L."/>
        </authorList>
    </citation>
    <scope>NUCLEOTIDE SEQUENCE [LARGE SCALE GENOMIC DNA]</scope>
    <source>
        <strain evidence="2 3">cv. SW786</strain>
    </source>
</reference>
<dbReference type="EMBL" id="LRBV02000007">
    <property type="status" value="NOT_ANNOTATED_CDS"/>
    <property type="molecule type" value="Genomic_DNA"/>
</dbReference>
<keyword evidence="3" id="KW-1185">Reference proteome</keyword>
<dbReference type="AlphaFoldDB" id="A0A7N2M3H6"/>
<dbReference type="Gramene" id="QL07p031427:mrna">
    <property type="protein sequence ID" value="QL07p031427:mrna:CDS:1"/>
    <property type="gene ID" value="QL07p031427"/>
</dbReference>
<dbReference type="InParanoid" id="A0A7N2M3H6"/>